<dbReference type="PANTHER" id="PTHR44117:SF1">
    <property type="entry name" value="INTRAFLAGELLAR TRANSPORT PROTEIN 88 HOMOLOG"/>
    <property type="match status" value="1"/>
</dbReference>
<dbReference type="GO" id="GO:0097730">
    <property type="term" value="C:non-motile cilium"/>
    <property type="evidence" value="ECO:0007669"/>
    <property type="project" value="TreeGrafter"/>
</dbReference>
<feature type="repeat" description="TPR" evidence="1">
    <location>
        <begin position="493"/>
        <end position="526"/>
    </location>
</feature>
<dbReference type="PROSITE" id="PS50005">
    <property type="entry name" value="TPR"/>
    <property type="match status" value="2"/>
</dbReference>
<comment type="caution">
    <text evidence="3">The sequence shown here is derived from an EMBL/GenBank/DDBJ whole genome shotgun (WGS) entry which is preliminary data.</text>
</comment>
<feature type="compositionally biased region" description="Basic and acidic residues" evidence="2">
    <location>
        <begin position="729"/>
        <end position="739"/>
    </location>
</feature>
<dbReference type="GO" id="GO:0005814">
    <property type="term" value="C:centriole"/>
    <property type="evidence" value="ECO:0007669"/>
    <property type="project" value="TreeGrafter"/>
</dbReference>
<dbReference type="SMART" id="SM00028">
    <property type="entry name" value="TPR"/>
    <property type="match status" value="5"/>
</dbReference>
<evidence type="ECO:0000313" key="3">
    <source>
        <dbReference type="EMBL" id="PHJ22347.1"/>
    </source>
</evidence>
<keyword evidence="4" id="KW-1185">Reference proteome</keyword>
<dbReference type="VEuPathDB" id="ToxoDB:CSUI_003808"/>
<dbReference type="OrthoDB" id="1926212at2759"/>
<dbReference type="GO" id="GO:1905515">
    <property type="term" value="P:non-motile cilium assembly"/>
    <property type="evidence" value="ECO:0007669"/>
    <property type="project" value="TreeGrafter"/>
</dbReference>
<feature type="region of interest" description="Disordered" evidence="2">
    <location>
        <begin position="722"/>
        <end position="753"/>
    </location>
</feature>
<dbReference type="Gene3D" id="1.25.40.10">
    <property type="entry name" value="Tetratricopeptide repeat domain"/>
    <property type="match status" value="2"/>
</dbReference>
<dbReference type="InterPro" id="IPR011990">
    <property type="entry name" value="TPR-like_helical_dom_sf"/>
</dbReference>
<name>A0A2C6KZH0_9APIC</name>
<dbReference type="AlphaFoldDB" id="A0A2C6KZH0"/>
<dbReference type="Proteomes" id="UP000221165">
    <property type="component" value="Unassembled WGS sequence"/>
</dbReference>
<dbReference type="GO" id="GO:0036064">
    <property type="term" value="C:ciliary basal body"/>
    <property type="evidence" value="ECO:0007669"/>
    <property type="project" value="TreeGrafter"/>
</dbReference>
<dbReference type="GeneID" id="94427214"/>
<feature type="region of interest" description="Disordered" evidence="2">
    <location>
        <begin position="128"/>
        <end position="201"/>
    </location>
</feature>
<feature type="repeat" description="TPR" evidence="1">
    <location>
        <begin position="527"/>
        <end position="560"/>
    </location>
</feature>
<dbReference type="GO" id="GO:0097546">
    <property type="term" value="C:ciliary base"/>
    <property type="evidence" value="ECO:0007669"/>
    <property type="project" value="TreeGrafter"/>
</dbReference>
<proteinExistence type="predicted"/>
<dbReference type="PANTHER" id="PTHR44117">
    <property type="entry name" value="INTRAFLAGELLAR TRANSPORT PROTEIN 88 HOMOLOG"/>
    <property type="match status" value="1"/>
</dbReference>
<evidence type="ECO:0000256" key="2">
    <source>
        <dbReference type="SAM" id="MobiDB-lite"/>
    </source>
</evidence>
<sequence>MSEEQLQLASLQGAQEHSPSVLPFRGHSRLRAAREGTAGRAHANYDSFATFSRVLVPPAITPTVLRWVRAQLGWSVSGSAPASADADRSICAQSDSLNLLLCYYAAGNVEKMQEHFVQMLAMGTNGDTRDLADTDDEEDYAVPPAGSPSKVKHDSGLTYGESFQPPFPQPSAFSASRPSEADDSLLEQSDTMTGLPKRHKEESHGKLILAGALLAQALTGSDLGVGCSSLQAAFSWVTDTFRSHGYKELAREMELRKAAALLKACQIDEAVKVYRSIERTDNSSLVLLPQAATNLSFIHLLLNDVDEALRYADVALASDRYSASALVNKGCCLLLSGKQKDAKGFFLEALGLDAECVEALYNLGLLYKHEEKLLRSKRRNWRRITMCVIPSYFRSIAPVRSFQEALGVFERFNQMLPNQPEVVYHLGDVNEALGSYTKAMHWLSLLTSTGLRPTDASVLARMGAAAAAQADDDEGQHALHYFLSSYSFYYCSLDVITWLGVYYVKQQLFDKAAEFFLHAAALQPSEPKWLLMVASCYRRNENYSAALEFYQKVLSDHPGDMECLRCLITVCKEMGLPFDRYAVQLRKIEREQDAGDSFAPAEVIPASAEDCSPPRDDVGSMPMGVVDQKEPLPLAIEDCRRNGPSETPKYGRCPLEETDLACPSRHRRSEKSKTVYGRTARGTHEFIAEKTPWPEVVVEEEDLLPMIVSAVFTPFPLCPIAPAQNPRLRPSETQKEVPGHHPRGQSTYGSTAI</sequence>
<gene>
    <name evidence="3" type="ORF">CSUI_003808</name>
</gene>
<dbReference type="EMBL" id="MIGC01001718">
    <property type="protein sequence ID" value="PHJ22347.1"/>
    <property type="molecule type" value="Genomic_DNA"/>
</dbReference>
<dbReference type="InterPro" id="IPR019734">
    <property type="entry name" value="TPR_rpt"/>
</dbReference>
<dbReference type="RefSeq" id="XP_067924024.1">
    <property type="nucleotide sequence ID" value="XM_068064003.1"/>
</dbReference>
<keyword evidence="1" id="KW-0802">TPR repeat</keyword>
<dbReference type="SUPFAM" id="SSF48452">
    <property type="entry name" value="TPR-like"/>
    <property type="match status" value="2"/>
</dbReference>
<organism evidence="3 4">
    <name type="scientific">Cystoisospora suis</name>
    <dbReference type="NCBI Taxonomy" id="483139"/>
    <lineage>
        <taxon>Eukaryota</taxon>
        <taxon>Sar</taxon>
        <taxon>Alveolata</taxon>
        <taxon>Apicomplexa</taxon>
        <taxon>Conoidasida</taxon>
        <taxon>Coccidia</taxon>
        <taxon>Eucoccidiorida</taxon>
        <taxon>Eimeriorina</taxon>
        <taxon>Sarcocystidae</taxon>
        <taxon>Cystoisospora</taxon>
    </lineage>
</organism>
<evidence type="ECO:0000256" key="1">
    <source>
        <dbReference type="PROSITE-ProRule" id="PRU00339"/>
    </source>
</evidence>
<protein>
    <submittedName>
        <fullName evidence="3">Tetratricopeptide repeat-containing protein</fullName>
    </submittedName>
</protein>
<dbReference type="GO" id="GO:0042073">
    <property type="term" value="P:intraciliary transport"/>
    <property type="evidence" value="ECO:0007669"/>
    <property type="project" value="TreeGrafter"/>
</dbReference>
<evidence type="ECO:0000313" key="4">
    <source>
        <dbReference type="Proteomes" id="UP000221165"/>
    </source>
</evidence>
<accession>A0A2C6KZH0</accession>
<reference evidence="3 4" key="1">
    <citation type="journal article" date="2017" name="Int. J. Parasitol.">
        <title>The genome of the protozoan parasite Cystoisospora suis and a reverse vaccinology approach to identify vaccine candidates.</title>
        <authorList>
            <person name="Palmieri N."/>
            <person name="Shrestha A."/>
            <person name="Ruttkowski B."/>
            <person name="Beck T."/>
            <person name="Vogl C."/>
            <person name="Tomley F."/>
            <person name="Blake D.P."/>
            <person name="Joachim A."/>
        </authorList>
    </citation>
    <scope>NUCLEOTIDE SEQUENCE [LARGE SCALE GENOMIC DNA]</scope>
    <source>
        <strain evidence="3 4">Wien I</strain>
    </source>
</reference>
<dbReference type="Pfam" id="PF13432">
    <property type="entry name" value="TPR_16"/>
    <property type="match status" value="1"/>
</dbReference>
<feature type="compositionally biased region" description="Polar residues" evidence="2">
    <location>
        <begin position="744"/>
        <end position="753"/>
    </location>
</feature>
<dbReference type="GO" id="GO:0019894">
    <property type="term" value="F:kinesin binding"/>
    <property type="evidence" value="ECO:0007669"/>
    <property type="project" value="TreeGrafter"/>
</dbReference>